<proteinExistence type="predicted"/>
<dbReference type="AlphaFoldDB" id="A0A8J3YV57"/>
<dbReference type="Proteomes" id="UP000619260">
    <property type="component" value="Unassembled WGS sequence"/>
</dbReference>
<accession>A0A8J3YV57</accession>
<feature type="compositionally biased region" description="Pro residues" evidence="1">
    <location>
        <begin position="98"/>
        <end position="107"/>
    </location>
</feature>
<keyword evidence="3" id="KW-1185">Reference proteome</keyword>
<evidence type="ECO:0000313" key="2">
    <source>
        <dbReference type="EMBL" id="GIJ50405.1"/>
    </source>
</evidence>
<evidence type="ECO:0000313" key="3">
    <source>
        <dbReference type="Proteomes" id="UP000619260"/>
    </source>
</evidence>
<feature type="region of interest" description="Disordered" evidence="1">
    <location>
        <begin position="1"/>
        <end position="35"/>
    </location>
</feature>
<dbReference type="EMBL" id="BOPF01000035">
    <property type="protein sequence ID" value="GIJ50405.1"/>
    <property type="molecule type" value="Genomic_DNA"/>
</dbReference>
<reference evidence="2" key="1">
    <citation type="submission" date="2021-01" db="EMBL/GenBank/DDBJ databases">
        <title>Whole genome shotgun sequence of Virgisporangium aliadipatigenens NBRC 105644.</title>
        <authorList>
            <person name="Komaki H."/>
            <person name="Tamura T."/>
        </authorList>
    </citation>
    <scope>NUCLEOTIDE SEQUENCE</scope>
    <source>
        <strain evidence="2">NBRC 105644</strain>
    </source>
</reference>
<gene>
    <name evidence="2" type="ORF">Val02_72910</name>
</gene>
<sequence>MGGEVDRAPAGQRREEGGPAGRVDRTGHADAHGPDVRCGLARLVQAFRENAVQRRKPLTRLRVGGDRAAGGVHHVAVEVGQEHQYLVPAHVDADDVPRPGPEPVPPRRPADDAAAVGLHDGGPTTGDEPLRDDVDGRPGEAGQLGQLGDGGRLLLAERPHHRQRVEFAQPRQVGATEDRIRHAAPPEFCYGVYEVTGNLRCRW</sequence>
<feature type="compositionally biased region" description="Basic and acidic residues" evidence="1">
    <location>
        <begin position="128"/>
        <end position="138"/>
    </location>
</feature>
<evidence type="ECO:0000256" key="1">
    <source>
        <dbReference type="SAM" id="MobiDB-lite"/>
    </source>
</evidence>
<feature type="region of interest" description="Disordered" evidence="1">
    <location>
        <begin position="92"/>
        <end position="150"/>
    </location>
</feature>
<organism evidence="2 3">
    <name type="scientific">Virgisporangium aliadipatigenens</name>
    <dbReference type="NCBI Taxonomy" id="741659"/>
    <lineage>
        <taxon>Bacteria</taxon>
        <taxon>Bacillati</taxon>
        <taxon>Actinomycetota</taxon>
        <taxon>Actinomycetes</taxon>
        <taxon>Micromonosporales</taxon>
        <taxon>Micromonosporaceae</taxon>
        <taxon>Virgisporangium</taxon>
    </lineage>
</organism>
<comment type="caution">
    <text evidence="2">The sequence shown here is derived from an EMBL/GenBank/DDBJ whole genome shotgun (WGS) entry which is preliminary data.</text>
</comment>
<name>A0A8J3YV57_9ACTN</name>
<protein>
    <submittedName>
        <fullName evidence="2">Uncharacterized protein</fullName>
    </submittedName>
</protein>